<dbReference type="InterPro" id="IPR036396">
    <property type="entry name" value="Cyt_P450_sf"/>
</dbReference>
<sequence length="133" mass="14697">HEVERFGRLLPAGARLLCSAAAANRDPRIFTEPDRFIVDREDLCQREPRGHYRADGLASGIAFGLDKPSKYPAIPEDRPRSRYAIVRDAAVTASTVLVTETSNLALIENANPMLTSLSVGEMHTCWQLPVSLH</sequence>
<feature type="non-terminal residue" evidence="1">
    <location>
        <position position="1"/>
    </location>
</feature>
<protein>
    <submittedName>
        <fullName evidence="1">Uncharacterized protein</fullName>
    </submittedName>
</protein>
<accession>A0A382JBZ5</accession>
<dbReference type="GO" id="GO:0005506">
    <property type="term" value="F:iron ion binding"/>
    <property type="evidence" value="ECO:0007669"/>
    <property type="project" value="InterPro"/>
</dbReference>
<gene>
    <name evidence="1" type="ORF">METZ01_LOCUS261125</name>
</gene>
<dbReference type="SUPFAM" id="SSF48264">
    <property type="entry name" value="Cytochrome P450"/>
    <property type="match status" value="1"/>
</dbReference>
<dbReference type="EMBL" id="UINC01072546">
    <property type="protein sequence ID" value="SVC08271.1"/>
    <property type="molecule type" value="Genomic_DNA"/>
</dbReference>
<dbReference type="AlphaFoldDB" id="A0A382JBZ5"/>
<dbReference type="GO" id="GO:0004497">
    <property type="term" value="F:monooxygenase activity"/>
    <property type="evidence" value="ECO:0007669"/>
    <property type="project" value="InterPro"/>
</dbReference>
<name>A0A382JBZ5_9ZZZZ</name>
<proteinExistence type="predicted"/>
<dbReference type="GO" id="GO:0016705">
    <property type="term" value="F:oxidoreductase activity, acting on paired donors, with incorporation or reduction of molecular oxygen"/>
    <property type="evidence" value="ECO:0007669"/>
    <property type="project" value="InterPro"/>
</dbReference>
<dbReference type="Gene3D" id="1.10.630.10">
    <property type="entry name" value="Cytochrome P450"/>
    <property type="match status" value="1"/>
</dbReference>
<organism evidence="1">
    <name type="scientific">marine metagenome</name>
    <dbReference type="NCBI Taxonomy" id="408172"/>
    <lineage>
        <taxon>unclassified sequences</taxon>
        <taxon>metagenomes</taxon>
        <taxon>ecological metagenomes</taxon>
    </lineage>
</organism>
<dbReference type="GO" id="GO:0020037">
    <property type="term" value="F:heme binding"/>
    <property type="evidence" value="ECO:0007669"/>
    <property type="project" value="InterPro"/>
</dbReference>
<reference evidence="1" key="1">
    <citation type="submission" date="2018-05" db="EMBL/GenBank/DDBJ databases">
        <authorList>
            <person name="Lanie J.A."/>
            <person name="Ng W.-L."/>
            <person name="Kazmierczak K.M."/>
            <person name="Andrzejewski T.M."/>
            <person name="Davidsen T.M."/>
            <person name="Wayne K.J."/>
            <person name="Tettelin H."/>
            <person name="Glass J.I."/>
            <person name="Rusch D."/>
            <person name="Podicherti R."/>
            <person name="Tsui H.-C.T."/>
            <person name="Winkler M.E."/>
        </authorList>
    </citation>
    <scope>NUCLEOTIDE SEQUENCE</scope>
</reference>
<evidence type="ECO:0000313" key="1">
    <source>
        <dbReference type="EMBL" id="SVC08271.1"/>
    </source>
</evidence>